<keyword evidence="6" id="KW-0998">Cell outer membrane</keyword>
<evidence type="ECO:0000256" key="4">
    <source>
        <dbReference type="ARBA" id="ARBA00022729"/>
    </source>
</evidence>
<sequence length="473" mass="54258">MKTLLLLPALLPTLVFAETAQPIQPPAPVFFDTDPADNMPSENLPESDQPAPPAFSDGLTRGNSLEAQINRAMLARDWPSLPPLLTQYEQTPDYDTTLYRYALGALRRSQMRHDEAVSLYRDILDEQPGLVYPRFDLGVMLFENKQYREAAEALQQAQAKLPPAMHRIAGQYLAAIQKAQSWQPDISLQYEQTDNVNNAADARTIDINGQTWQKTADSLPQSVRGIRYGLGISREKNLRGNHFARLEAQGSGVHYWDNQEYNEQTLRLAAGYRFQNSRSAWGIMPFAEQNWLGGGRYSRVTGAGADYSRRLNNQWRLMFNGGQYWKRYQDERIAARYNSRTPYLGATLLYAATPAWLLYGGLDWNHELTRETEQASVRKGLRIGTVKTFSDGLGIRANLRYGRRTFDAPGLLVYEFKRKDHEYQANAALWHNKIQWKGLVPQLNFRYQKTDSNMSGFYSRKNTQWFMSVEKRF</sequence>
<dbReference type="RefSeq" id="WP_066077464.1">
    <property type="nucleotide sequence ID" value="NZ_CP181246.1"/>
</dbReference>
<evidence type="ECO:0000256" key="9">
    <source>
        <dbReference type="SAM" id="SignalP"/>
    </source>
</evidence>
<comment type="subcellular location">
    <subcellularLocation>
        <location evidence="1">Cell outer membrane</location>
        <topology evidence="1">Multi-pass membrane protein</topology>
    </subcellularLocation>
</comment>
<evidence type="ECO:0000256" key="6">
    <source>
        <dbReference type="ARBA" id="ARBA00023237"/>
    </source>
</evidence>
<dbReference type="InterPro" id="IPR011990">
    <property type="entry name" value="TPR-like_helical_dom_sf"/>
</dbReference>
<keyword evidence="4 9" id="KW-0732">Signal</keyword>
<dbReference type="GO" id="GO:0009279">
    <property type="term" value="C:cell outer membrane"/>
    <property type="evidence" value="ECO:0007669"/>
    <property type="project" value="UniProtKB-SubCell"/>
</dbReference>
<dbReference type="EMBL" id="UGQS01000001">
    <property type="protein sequence ID" value="STZ75776.1"/>
    <property type="molecule type" value="Genomic_DNA"/>
</dbReference>
<dbReference type="SUPFAM" id="SSF48452">
    <property type="entry name" value="TPR-like"/>
    <property type="match status" value="1"/>
</dbReference>
<evidence type="ECO:0000259" key="11">
    <source>
        <dbReference type="Pfam" id="PF24575"/>
    </source>
</evidence>
<evidence type="ECO:0000313" key="12">
    <source>
        <dbReference type="EMBL" id="STZ75776.1"/>
    </source>
</evidence>
<dbReference type="Pfam" id="PF24575">
    <property type="entry name" value="TPR_Slam"/>
    <property type="match status" value="1"/>
</dbReference>
<evidence type="ECO:0000256" key="5">
    <source>
        <dbReference type="ARBA" id="ARBA00023136"/>
    </source>
</evidence>
<protein>
    <submittedName>
        <fullName evidence="12">Outer membrane protein OmpU</fullName>
    </submittedName>
</protein>
<proteinExistence type="inferred from homology"/>
<evidence type="ECO:0000256" key="2">
    <source>
        <dbReference type="ARBA" id="ARBA00022452"/>
    </source>
</evidence>
<name>A0A378UEJ7_BERDE</name>
<feature type="region of interest" description="Disordered" evidence="8">
    <location>
        <begin position="31"/>
        <end position="56"/>
    </location>
</feature>
<organism evidence="12 13">
    <name type="scientific">Bergeriella denitrificans</name>
    <name type="common">Neisseria denitrificans</name>
    <dbReference type="NCBI Taxonomy" id="494"/>
    <lineage>
        <taxon>Bacteria</taxon>
        <taxon>Pseudomonadati</taxon>
        <taxon>Pseudomonadota</taxon>
        <taxon>Betaproteobacteria</taxon>
        <taxon>Neisseriales</taxon>
        <taxon>Neisseriaceae</taxon>
        <taxon>Bergeriella</taxon>
    </lineage>
</organism>
<dbReference type="InterPro" id="IPR057556">
    <property type="entry name" value="TPR_Slam"/>
</dbReference>
<keyword evidence="5" id="KW-0472">Membrane</keyword>
<keyword evidence="3" id="KW-0812">Transmembrane</keyword>
<gene>
    <name evidence="12" type="ORF">NCTC10295_00529</name>
</gene>
<evidence type="ECO:0000259" key="10">
    <source>
        <dbReference type="Pfam" id="PF04575"/>
    </source>
</evidence>
<dbReference type="Gene3D" id="1.25.40.10">
    <property type="entry name" value="Tetratricopeptide repeat domain"/>
    <property type="match status" value="1"/>
</dbReference>
<feature type="domain" description="Surface lipoprotein assembly modifier N-terminal TPR repeats region" evidence="11">
    <location>
        <begin position="63"/>
        <end position="152"/>
    </location>
</feature>
<feature type="domain" description="Surface lipoprotein assembly modifier C-terminal" evidence="10">
    <location>
        <begin position="182"/>
        <end position="473"/>
    </location>
</feature>
<dbReference type="InterPro" id="IPR007655">
    <property type="entry name" value="Slam_C"/>
</dbReference>
<feature type="signal peptide" evidence="9">
    <location>
        <begin position="1"/>
        <end position="17"/>
    </location>
</feature>
<feature type="chain" id="PRO_5016862972" evidence="9">
    <location>
        <begin position="18"/>
        <end position="473"/>
    </location>
</feature>
<evidence type="ECO:0000256" key="8">
    <source>
        <dbReference type="SAM" id="MobiDB-lite"/>
    </source>
</evidence>
<dbReference type="Proteomes" id="UP000254651">
    <property type="component" value="Unassembled WGS sequence"/>
</dbReference>
<evidence type="ECO:0000256" key="7">
    <source>
        <dbReference type="ARBA" id="ARBA00023609"/>
    </source>
</evidence>
<evidence type="ECO:0000256" key="3">
    <source>
        <dbReference type="ARBA" id="ARBA00022692"/>
    </source>
</evidence>
<keyword evidence="2" id="KW-1134">Transmembrane beta strand</keyword>
<reference evidence="12 13" key="1">
    <citation type="submission" date="2018-06" db="EMBL/GenBank/DDBJ databases">
        <authorList>
            <consortium name="Pathogen Informatics"/>
            <person name="Doyle S."/>
        </authorList>
    </citation>
    <scope>NUCLEOTIDE SEQUENCE [LARGE SCALE GENOMIC DNA]</scope>
    <source>
        <strain evidence="12 13">NCTC10295</strain>
    </source>
</reference>
<dbReference type="AlphaFoldDB" id="A0A378UEJ7"/>
<keyword evidence="13" id="KW-1185">Reference proteome</keyword>
<accession>A0A378UEJ7</accession>
<evidence type="ECO:0000256" key="1">
    <source>
        <dbReference type="ARBA" id="ARBA00004571"/>
    </source>
</evidence>
<dbReference type="Pfam" id="PF04575">
    <property type="entry name" value="SlipAM"/>
    <property type="match status" value="1"/>
</dbReference>
<comment type="similarity">
    <text evidence="7">Belongs to the Slam family.</text>
</comment>
<evidence type="ECO:0000313" key="13">
    <source>
        <dbReference type="Proteomes" id="UP000254651"/>
    </source>
</evidence>